<organism evidence="8">
    <name type="scientific">Menopon gallinae</name>
    <name type="common">poultry shaft louse</name>
    <dbReference type="NCBI Taxonomy" id="328185"/>
    <lineage>
        <taxon>Eukaryota</taxon>
        <taxon>Metazoa</taxon>
        <taxon>Ecdysozoa</taxon>
        <taxon>Arthropoda</taxon>
        <taxon>Hexapoda</taxon>
        <taxon>Insecta</taxon>
        <taxon>Pterygota</taxon>
        <taxon>Neoptera</taxon>
        <taxon>Paraneoptera</taxon>
        <taxon>Psocodea</taxon>
        <taxon>Troctomorpha</taxon>
        <taxon>Phthiraptera</taxon>
        <taxon>Amblycera</taxon>
        <taxon>Menoponidae</taxon>
        <taxon>Menopon</taxon>
    </lineage>
</organism>
<dbReference type="InterPro" id="IPR001680">
    <property type="entry name" value="WD40_rpt"/>
</dbReference>
<dbReference type="CDD" id="cd00200">
    <property type="entry name" value="WD40"/>
    <property type="match status" value="1"/>
</dbReference>
<feature type="region of interest" description="Disordered" evidence="6">
    <location>
        <begin position="1"/>
        <end position="59"/>
    </location>
</feature>
<evidence type="ECO:0000313" key="8">
    <source>
        <dbReference type="EMBL" id="KAL0265787.1"/>
    </source>
</evidence>
<dbReference type="EMBL" id="JARGDH010000006">
    <property type="protein sequence ID" value="KAL0265787.1"/>
    <property type="molecule type" value="Genomic_DNA"/>
</dbReference>
<dbReference type="PROSITE" id="PS50082">
    <property type="entry name" value="WD_REPEATS_2"/>
    <property type="match status" value="3"/>
</dbReference>
<dbReference type="PANTHER" id="PTHR19848:SF0">
    <property type="entry name" value="NOTCHLESS PROTEIN HOMOLOG 1"/>
    <property type="match status" value="1"/>
</dbReference>
<feature type="compositionally biased region" description="Basic residues" evidence="6">
    <location>
        <begin position="1"/>
        <end position="17"/>
    </location>
</feature>
<evidence type="ECO:0000259" key="7">
    <source>
        <dbReference type="Pfam" id="PF17015"/>
    </source>
</evidence>
<dbReference type="InterPro" id="IPR031519">
    <property type="entry name" value="DUF5094"/>
</dbReference>
<dbReference type="GO" id="GO:0005730">
    <property type="term" value="C:nucleolus"/>
    <property type="evidence" value="ECO:0007669"/>
    <property type="project" value="TreeGrafter"/>
</dbReference>
<accession>A0AAW2H7M0</accession>
<keyword evidence="2 5" id="KW-0853">WD repeat</keyword>
<evidence type="ECO:0000256" key="2">
    <source>
        <dbReference type="ARBA" id="ARBA00022574"/>
    </source>
</evidence>
<evidence type="ECO:0000256" key="5">
    <source>
        <dbReference type="PROSITE-ProRule" id="PRU00221"/>
    </source>
</evidence>
<dbReference type="Pfam" id="PF00400">
    <property type="entry name" value="WD40"/>
    <property type="match status" value="5"/>
</dbReference>
<dbReference type="PANTHER" id="PTHR19848">
    <property type="entry name" value="WD40 REPEAT PROTEIN"/>
    <property type="match status" value="1"/>
</dbReference>
<protein>
    <recommendedName>
        <fullName evidence="7">DUF5094 domain-containing protein</fullName>
    </recommendedName>
</protein>
<comment type="caution">
    <text evidence="8">The sequence shown here is derived from an EMBL/GenBank/DDBJ whole genome shotgun (WGS) entry which is preliminary data.</text>
</comment>
<feature type="repeat" description="WD" evidence="5">
    <location>
        <begin position="367"/>
        <end position="398"/>
    </location>
</feature>
<proteinExistence type="predicted"/>
<evidence type="ECO:0000256" key="1">
    <source>
        <dbReference type="ARBA" id="ARBA00004123"/>
    </source>
</evidence>
<keyword evidence="4" id="KW-0539">Nucleus</keyword>
<evidence type="ECO:0000256" key="6">
    <source>
        <dbReference type="SAM" id="MobiDB-lite"/>
    </source>
</evidence>
<dbReference type="GO" id="GO:0000027">
    <property type="term" value="P:ribosomal large subunit assembly"/>
    <property type="evidence" value="ECO:0007669"/>
    <property type="project" value="TreeGrafter"/>
</dbReference>
<dbReference type="Gene3D" id="2.130.10.10">
    <property type="entry name" value="YVTN repeat-like/Quinoprotein amine dehydrogenase"/>
    <property type="match status" value="2"/>
</dbReference>
<dbReference type="InterPro" id="IPR011047">
    <property type="entry name" value="Quinoprotein_ADH-like_sf"/>
</dbReference>
<dbReference type="PROSITE" id="PS50294">
    <property type="entry name" value="WD_REPEATS_REGION"/>
    <property type="match status" value="1"/>
</dbReference>
<evidence type="ECO:0000256" key="4">
    <source>
        <dbReference type="ARBA" id="ARBA00023242"/>
    </source>
</evidence>
<name>A0AAW2H7M0_9NEOP</name>
<feature type="compositionally biased region" description="Polar residues" evidence="6">
    <location>
        <begin position="48"/>
        <end position="59"/>
    </location>
</feature>
<feature type="repeat" description="WD" evidence="5">
    <location>
        <begin position="441"/>
        <end position="470"/>
    </location>
</feature>
<comment type="subcellular location">
    <subcellularLocation>
        <location evidence="1">Nucleus</location>
    </subcellularLocation>
</comment>
<sequence length="588" mass="66178">MKTPRKRITFKTPKKRQTPLVKNTVRRRRVESRVRDAESEEQGDTNRMDSSCSTNSTALENIDSQIEKKEKENINMYRVENQYLRSLKSDAMLFKKFTGIEILENNSVYSIRQSVVGRDGPKTIKFELREEDDAYIYRLVETNCTELPPFLQEDISFECMEVHKFFFKASGLGLGALHIRGGPVPPNAKAVCQAECCREQGGRAAPDHAHRGTGRLHSAGQASLRSVRLELSGIERARDKQGRCRELHAERNTTVSGMAFTQIHESVLKIRTCQSTPTKDTFYCSEAFSGHGAPVLCVAMDRDVLVTGGGDCTTRFWCMLTKTTKKVCKHNNHWVQRICFADDTVATGDMEGRIVVYTREGAFLREISAHRKSITCLVYRKYLISGGRDNMVKFWKLNGECVFSYAHQGPVASVVAGDFVVSAGRDGKTKVFRDFQHVAELGGHSQPVNCVDVWRGYIVTGGDDGFVCIWRDFVLAKKIAHKREVICVSIAKNGMFFATASFDKTVKIAALESGAVICTYSHLNYVYSVMALDDTVISCSKDKTLKVFNVTQKRAVSTFVCNDEVYCFDHQDGHVVAGCKDKKLYFYR</sequence>
<dbReference type="InterPro" id="IPR015943">
    <property type="entry name" value="WD40/YVTN_repeat-like_dom_sf"/>
</dbReference>
<dbReference type="SUPFAM" id="SSF50998">
    <property type="entry name" value="Quinoprotein alcohol dehydrogenase-like"/>
    <property type="match status" value="1"/>
</dbReference>
<gene>
    <name evidence="8" type="ORF">PYX00_011502</name>
</gene>
<dbReference type="SMART" id="SM00320">
    <property type="entry name" value="WD40"/>
    <property type="match status" value="8"/>
</dbReference>
<reference evidence="8" key="1">
    <citation type="journal article" date="2024" name="Gigascience">
        <title>Chromosome-level genome of the poultry shaft louse Menopon gallinae provides insight into the host-switching and adaptive evolution of parasitic lice.</title>
        <authorList>
            <person name="Xu Y."/>
            <person name="Ma L."/>
            <person name="Liu S."/>
            <person name="Liang Y."/>
            <person name="Liu Q."/>
            <person name="He Z."/>
            <person name="Tian L."/>
            <person name="Duan Y."/>
            <person name="Cai W."/>
            <person name="Li H."/>
            <person name="Song F."/>
        </authorList>
    </citation>
    <scope>NUCLEOTIDE SEQUENCE</scope>
    <source>
        <strain evidence="8">Cailab_2023a</strain>
    </source>
</reference>
<feature type="repeat" description="WD" evidence="5">
    <location>
        <begin position="288"/>
        <end position="317"/>
    </location>
</feature>
<keyword evidence="3" id="KW-0677">Repeat</keyword>
<dbReference type="Pfam" id="PF17015">
    <property type="entry name" value="DUF5094"/>
    <property type="match status" value="1"/>
</dbReference>
<evidence type="ECO:0000256" key="3">
    <source>
        <dbReference type="ARBA" id="ARBA00022737"/>
    </source>
</evidence>
<feature type="domain" description="DUF5094" evidence="7">
    <location>
        <begin position="5"/>
        <end position="169"/>
    </location>
</feature>
<dbReference type="AlphaFoldDB" id="A0AAW2H7M0"/>